<comment type="subcellular location">
    <subcellularLocation>
        <location evidence="1 11">Golgi apparatus membrane</location>
        <topology evidence="1 11">Single-pass type II membrane protein</topology>
    </subcellularLocation>
</comment>
<comment type="similarity">
    <text evidence="2 11">Belongs to the glycosyltransferase 43 family.</text>
</comment>
<sequence length="259" mass="29157">MHLRAQPDRSEMASIRCTFSQAHHDRSPFQNGNAAFNSTSSSLSVSSNTNKNSSSFSAAITTTSSYSAYLGWLLATAFPNKRKDFPFEIKLHHVNVRLDEIDNRSIMLDDDSPIKTINLGVNTQVSRENPSHFNLVSRKQLIVVTSTYNRASQGYFLSSLGQVLQLLQPPLQWIVVESDAASMDTTKILRKTSFMYRHLVCTKNVKDVKDRAAKRNQSIWHLTCGNACAKQEQSNPRRLSAIRLLNKGFQETTFIELSV</sequence>
<comment type="function">
    <text evidence="11">Involved in the synthesis of glucuronoxylan hemicellulose in secondary cell walls.</text>
</comment>
<evidence type="ECO:0000256" key="10">
    <source>
        <dbReference type="ARBA" id="ARBA00023316"/>
    </source>
</evidence>
<dbReference type="GO" id="GO:0071555">
    <property type="term" value="P:cell wall organization"/>
    <property type="evidence" value="ECO:0007669"/>
    <property type="project" value="UniProtKB-KW"/>
</dbReference>
<protein>
    <recommendedName>
        <fullName evidence="11">Glycosyltransferases</fullName>
        <ecNumber evidence="11">2.4.-.-</ecNumber>
    </recommendedName>
</protein>
<evidence type="ECO:0000256" key="11">
    <source>
        <dbReference type="RuleBase" id="RU363127"/>
    </source>
</evidence>
<keyword evidence="3 11" id="KW-0808">Transferase</keyword>
<dbReference type="GO" id="GO:0015018">
    <property type="term" value="F:galactosylgalactosylxylosylprotein 3-beta-glucuronosyltransferase activity"/>
    <property type="evidence" value="ECO:0007669"/>
    <property type="project" value="InterPro"/>
</dbReference>
<name>A0AAV2FC96_9ROSI</name>
<dbReference type="PANTHER" id="PTHR10896">
    <property type="entry name" value="GALACTOSYLGALACTOSYLXYLOSYLPROTEIN 3-BETA-GLUCURONOSYLTRANSFERASE BETA-1,3-GLUCURONYLTRANSFERASE"/>
    <property type="match status" value="1"/>
</dbReference>
<dbReference type="Pfam" id="PF03360">
    <property type="entry name" value="Glyco_transf_43"/>
    <property type="match status" value="1"/>
</dbReference>
<dbReference type="SUPFAM" id="SSF53448">
    <property type="entry name" value="Nucleotide-diphospho-sugar transferases"/>
    <property type="match status" value="1"/>
</dbReference>
<evidence type="ECO:0000256" key="8">
    <source>
        <dbReference type="ARBA" id="ARBA00023136"/>
    </source>
</evidence>
<accession>A0AAV2FC96</accession>
<dbReference type="PANTHER" id="PTHR10896:SF65">
    <property type="entry name" value="GALACTOSYLGALACTOSYLXYLOSYLPROTEIN 3-BETA-GLUCURONOSYLTRANSFERASE 3"/>
    <property type="match status" value="1"/>
</dbReference>
<evidence type="ECO:0000256" key="2">
    <source>
        <dbReference type="ARBA" id="ARBA00007706"/>
    </source>
</evidence>
<keyword evidence="8" id="KW-0472">Membrane</keyword>
<evidence type="ECO:0000256" key="5">
    <source>
        <dbReference type="ARBA" id="ARBA00022968"/>
    </source>
</evidence>
<keyword evidence="13" id="KW-1185">Reference proteome</keyword>
<evidence type="ECO:0000256" key="6">
    <source>
        <dbReference type="ARBA" id="ARBA00022989"/>
    </source>
</evidence>
<dbReference type="InterPro" id="IPR029044">
    <property type="entry name" value="Nucleotide-diphossugar_trans"/>
</dbReference>
<evidence type="ECO:0000256" key="9">
    <source>
        <dbReference type="ARBA" id="ARBA00023180"/>
    </source>
</evidence>
<reference evidence="12 13" key="1">
    <citation type="submission" date="2024-04" db="EMBL/GenBank/DDBJ databases">
        <authorList>
            <person name="Fracassetti M."/>
        </authorList>
    </citation>
    <scope>NUCLEOTIDE SEQUENCE [LARGE SCALE GENOMIC DNA]</scope>
</reference>
<dbReference type="GO" id="GO:0009834">
    <property type="term" value="P:plant-type secondary cell wall biogenesis"/>
    <property type="evidence" value="ECO:0007669"/>
    <property type="project" value="TreeGrafter"/>
</dbReference>
<dbReference type="AlphaFoldDB" id="A0AAV2FC96"/>
<evidence type="ECO:0000313" key="12">
    <source>
        <dbReference type="EMBL" id="CAL1395597.1"/>
    </source>
</evidence>
<dbReference type="GO" id="GO:0000139">
    <property type="term" value="C:Golgi membrane"/>
    <property type="evidence" value="ECO:0007669"/>
    <property type="project" value="UniProtKB-SubCell"/>
</dbReference>
<keyword evidence="5 11" id="KW-0735">Signal-anchor</keyword>
<keyword evidence="9" id="KW-0325">Glycoprotein</keyword>
<dbReference type="Proteomes" id="UP001497516">
    <property type="component" value="Chromosome 6"/>
</dbReference>
<dbReference type="InterPro" id="IPR005027">
    <property type="entry name" value="Glyco_trans_43"/>
</dbReference>
<dbReference type="Gene3D" id="3.90.550.10">
    <property type="entry name" value="Spore Coat Polysaccharide Biosynthesis Protein SpsA, Chain A"/>
    <property type="match status" value="1"/>
</dbReference>
<keyword evidence="7 11" id="KW-0333">Golgi apparatus</keyword>
<proteinExistence type="inferred from homology"/>
<evidence type="ECO:0000256" key="1">
    <source>
        <dbReference type="ARBA" id="ARBA00004323"/>
    </source>
</evidence>
<dbReference type="GO" id="GO:0010417">
    <property type="term" value="P:glucuronoxylan biosynthetic process"/>
    <property type="evidence" value="ECO:0007669"/>
    <property type="project" value="TreeGrafter"/>
</dbReference>
<evidence type="ECO:0000256" key="3">
    <source>
        <dbReference type="ARBA" id="ARBA00022679"/>
    </source>
</evidence>
<dbReference type="EMBL" id="OZ034819">
    <property type="protein sequence ID" value="CAL1395597.1"/>
    <property type="molecule type" value="Genomic_DNA"/>
</dbReference>
<keyword evidence="10 11" id="KW-0961">Cell wall biogenesis/degradation</keyword>
<keyword evidence="6" id="KW-1133">Transmembrane helix</keyword>
<evidence type="ECO:0000256" key="4">
    <source>
        <dbReference type="ARBA" id="ARBA00022692"/>
    </source>
</evidence>
<gene>
    <name evidence="12" type="ORF">LTRI10_LOCUS36021</name>
</gene>
<keyword evidence="4" id="KW-0812">Transmembrane</keyword>
<organism evidence="12 13">
    <name type="scientific">Linum trigynum</name>
    <dbReference type="NCBI Taxonomy" id="586398"/>
    <lineage>
        <taxon>Eukaryota</taxon>
        <taxon>Viridiplantae</taxon>
        <taxon>Streptophyta</taxon>
        <taxon>Embryophyta</taxon>
        <taxon>Tracheophyta</taxon>
        <taxon>Spermatophyta</taxon>
        <taxon>Magnoliopsida</taxon>
        <taxon>eudicotyledons</taxon>
        <taxon>Gunneridae</taxon>
        <taxon>Pentapetalae</taxon>
        <taxon>rosids</taxon>
        <taxon>fabids</taxon>
        <taxon>Malpighiales</taxon>
        <taxon>Linaceae</taxon>
        <taxon>Linum</taxon>
    </lineage>
</organism>
<evidence type="ECO:0000256" key="7">
    <source>
        <dbReference type="ARBA" id="ARBA00023034"/>
    </source>
</evidence>
<dbReference type="EC" id="2.4.-.-" evidence="11"/>
<evidence type="ECO:0000313" key="13">
    <source>
        <dbReference type="Proteomes" id="UP001497516"/>
    </source>
</evidence>
<dbReference type="GO" id="GO:0042285">
    <property type="term" value="F:xylosyltransferase activity"/>
    <property type="evidence" value="ECO:0007669"/>
    <property type="project" value="TreeGrafter"/>
</dbReference>